<proteinExistence type="predicted"/>
<dbReference type="EMBL" id="JACDXW010000006">
    <property type="protein sequence ID" value="MCB5364594.1"/>
    <property type="molecule type" value="Genomic_DNA"/>
</dbReference>
<sequence>MNQPSPFRRAFLMGRRARRHPWEAFIRSLQGQVQGEVLDFGWHGGSGRASWTPIDDSDVATAAALCREYGILLALDGLDYVNTLSNESVLWVVPQSPIAACQVMPGPTRRWLVQPGCLVAQARAAGLMQFEAQYDYLTVAAWLADRRICAWPTGQTAHSGLMLANVLLADGSSAVLGPFGANSQASLDTLFLQRAIPQLFQLSNGLLAQTCQENSTWPARYRLDAMKPQAPQQVNLAHLLLGHGGDLAWVQWMVFEPVPVLPQINTSEPFRAPETLADDDAVALAATELDAAVKALFDPVGLFPHPGQQLD</sequence>
<gene>
    <name evidence="1" type="ORF">H0484_12635</name>
</gene>
<reference evidence="1 2" key="1">
    <citation type="submission" date="2020-07" db="EMBL/GenBank/DDBJ databases">
        <title>Pusillimonas sp. nov., isolated from poultry manure in Taiwan.</title>
        <authorList>
            <person name="Lin S.-Y."/>
            <person name="Tang Y.-S."/>
            <person name="Young C.-C."/>
        </authorList>
    </citation>
    <scope>NUCLEOTIDE SEQUENCE [LARGE SCALE GENOMIC DNA]</scope>
    <source>
        <strain evidence="1 2">CC-YST705</strain>
    </source>
</reference>
<dbReference type="RefSeq" id="WP_226955006.1">
    <property type="nucleotide sequence ID" value="NZ_JACDXW010000006.1"/>
</dbReference>
<keyword evidence="2" id="KW-1185">Reference proteome</keyword>
<accession>A0ABS8CFL2</accession>
<organism evidence="1 2">
    <name type="scientific">Mesopusillimonas faecipullorum</name>
    <dbReference type="NCBI Taxonomy" id="2755040"/>
    <lineage>
        <taxon>Bacteria</taxon>
        <taxon>Pseudomonadati</taxon>
        <taxon>Pseudomonadota</taxon>
        <taxon>Betaproteobacteria</taxon>
        <taxon>Burkholderiales</taxon>
        <taxon>Alcaligenaceae</taxon>
        <taxon>Mesopusillimonas</taxon>
    </lineage>
</organism>
<dbReference type="Proteomes" id="UP000776983">
    <property type="component" value="Unassembled WGS sequence"/>
</dbReference>
<comment type="caution">
    <text evidence="1">The sequence shown here is derived from an EMBL/GenBank/DDBJ whole genome shotgun (WGS) entry which is preliminary data.</text>
</comment>
<protein>
    <submittedName>
        <fullName evidence="1">FAD-binding protein</fullName>
    </submittedName>
</protein>
<evidence type="ECO:0000313" key="1">
    <source>
        <dbReference type="EMBL" id="MCB5364594.1"/>
    </source>
</evidence>
<name>A0ABS8CFL2_9BURK</name>
<evidence type="ECO:0000313" key="2">
    <source>
        <dbReference type="Proteomes" id="UP000776983"/>
    </source>
</evidence>